<dbReference type="InterPro" id="IPR013105">
    <property type="entry name" value="TPR_2"/>
</dbReference>
<dbReference type="InterPro" id="IPR011990">
    <property type="entry name" value="TPR-like_helical_dom_sf"/>
</dbReference>
<organism evidence="5">
    <name type="scientific">Percolomonas cosmopolitus</name>
    <dbReference type="NCBI Taxonomy" id="63605"/>
    <lineage>
        <taxon>Eukaryota</taxon>
        <taxon>Discoba</taxon>
        <taxon>Heterolobosea</taxon>
        <taxon>Tetramitia</taxon>
        <taxon>Eutetramitia</taxon>
        <taxon>Percolomonadidae</taxon>
        <taxon>Percolomonas</taxon>
    </lineage>
</organism>
<dbReference type="InterPro" id="IPR019734">
    <property type="entry name" value="TPR_rpt"/>
</dbReference>
<keyword evidence="1" id="KW-0677">Repeat</keyword>
<evidence type="ECO:0000313" key="5">
    <source>
        <dbReference type="EMBL" id="CAD9084034.1"/>
    </source>
</evidence>
<protein>
    <recommendedName>
        <fullName evidence="6">UDP-N-acetylglucosamine--peptide N-acetylglucosaminyltransferase SPINDLY</fullName>
    </recommendedName>
</protein>
<evidence type="ECO:0000256" key="2">
    <source>
        <dbReference type="ARBA" id="ARBA00022803"/>
    </source>
</evidence>
<evidence type="ECO:0000256" key="3">
    <source>
        <dbReference type="PROSITE-ProRule" id="PRU00339"/>
    </source>
</evidence>
<keyword evidence="2 3" id="KW-0802">TPR repeat</keyword>
<dbReference type="SMART" id="SM00028">
    <property type="entry name" value="TPR"/>
    <property type="match status" value="6"/>
</dbReference>
<dbReference type="PANTHER" id="PTHR44858:SF1">
    <property type="entry name" value="UDP-N-ACETYLGLUCOSAMINE--PEPTIDE N-ACETYLGLUCOSAMINYLTRANSFERASE SPINDLY-RELATED"/>
    <property type="match status" value="1"/>
</dbReference>
<dbReference type="PANTHER" id="PTHR44858">
    <property type="entry name" value="TETRATRICOPEPTIDE REPEAT PROTEIN 6"/>
    <property type="match status" value="1"/>
</dbReference>
<evidence type="ECO:0000256" key="4">
    <source>
        <dbReference type="SAM" id="MobiDB-lite"/>
    </source>
</evidence>
<evidence type="ECO:0008006" key="6">
    <source>
        <dbReference type="Google" id="ProtNLM"/>
    </source>
</evidence>
<dbReference type="PROSITE" id="PS50005">
    <property type="entry name" value="TPR"/>
    <property type="match status" value="1"/>
</dbReference>
<dbReference type="InterPro" id="IPR050498">
    <property type="entry name" value="Ycf3"/>
</dbReference>
<dbReference type="EMBL" id="HBGD01008848">
    <property type="protein sequence ID" value="CAD9084034.1"/>
    <property type="molecule type" value="Transcribed_RNA"/>
</dbReference>
<dbReference type="AlphaFoldDB" id="A0A7S1KT04"/>
<feature type="region of interest" description="Disordered" evidence="4">
    <location>
        <begin position="173"/>
        <end position="226"/>
    </location>
</feature>
<reference evidence="5" key="1">
    <citation type="submission" date="2021-01" db="EMBL/GenBank/DDBJ databases">
        <authorList>
            <person name="Corre E."/>
            <person name="Pelletier E."/>
            <person name="Niang G."/>
            <person name="Scheremetjew M."/>
            <person name="Finn R."/>
            <person name="Kale V."/>
            <person name="Holt S."/>
            <person name="Cochrane G."/>
            <person name="Meng A."/>
            <person name="Brown T."/>
            <person name="Cohen L."/>
        </authorList>
    </citation>
    <scope>NUCLEOTIDE SEQUENCE</scope>
    <source>
        <strain evidence="5">WS</strain>
    </source>
</reference>
<dbReference type="Gene3D" id="1.25.40.10">
    <property type="entry name" value="Tetratricopeptide repeat domain"/>
    <property type="match status" value="3"/>
</dbReference>
<evidence type="ECO:0000256" key="1">
    <source>
        <dbReference type="ARBA" id="ARBA00022737"/>
    </source>
</evidence>
<feature type="repeat" description="TPR" evidence="3">
    <location>
        <begin position="344"/>
        <end position="377"/>
    </location>
</feature>
<accession>A0A7S1KT04</accession>
<dbReference type="Pfam" id="PF13424">
    <property type="entry name" value="TPR_12"/>
    <property type="match status" value="1"/>
</dbReference>
<proteinExistence type="predicted"/>
<sequence>MLNLPRGAPSHPWGTDSRQMAHTPQSFLSLSWSNTPEKNTFPAKLHLSSSGAAESRETITRVPHTAHHHKEILLDGQVFILKKPSCVENSCHRAFYQQRTRVGDLPSSEQQTDPCVAALIEKVGTPEDFMSFFLYHHLLFPSWDVTSREFNVIYQQFKSELNRHLLANTEKRNHVPHEGSSEISSTHGPSATHTSEQMSRYELRSAPQSSQIARSHTKEALVVSSQSDSSKSVHSVSTCLGEDSLVHQDSSNSTDSHLSESFFPHELSHFAHHDPLVHLMLKVWREKDTTKTVPLMKEAFEFAQHSIPHCQQWFLWFCMGRCVPQSEQSLQCYTKALELNPNCSLAFYNQGLAFDEMQQFEDARRCYENALLHDPALCDAANNLGTLHKDYFKRYDEARKCYEQALQYNPSYIYALNNLGLLYDEVFGDPQKAFQLFSRCIEIAPTYALSYYNRANMFEKHRMKIPALRDYTRSLQLNDKHASSWNNRAVVHECLNMFTEAIHDYSMAIEVSASDQSSLARENLSTLMRRIAGYHCMGNV</sequence>
<feature type="compositionally biased region" description="Polar residues" evidence="4">
    <location>
        <begin position="181"/>
        <end position="198"/>
    </location>
</feature>
<dbReference type="SUPFAM" id="SSF48452">
    <property type="entry name" value="TPR-like"/>
    <property type="match status" value="1"/>
</dbReference>
<gene>
    <name evidence="5" type="ORF">PCOS0759_LOCUS7288</name>
</gene>
<feature type="region of interest" description="Disordered" evidence="4">
    <location>
        <begin position="1"/>
        <end position="20"/>
    </location>
</feature>
<dbReference type="Pfam" id="PF07719">
    <property type="entry name" value="TPR_2"/>
    <property type="match status" value="1"/>
</dbReference>
<name>A0A7S1KT04_9EUKA</name>